<evidence type="ECO:0000313" key="3">
    <source>
        <dbReference type="EMBL" id="OGH80510.1"/>
    </source>
</evidence>
<comment type="caution">
    <text evidence="3">The sequence shown here is derived from an EMBL/GenBank/DDBJ whole genome shotgun (WGS) entry which is preliminary data.</text>
</comment>
<gene>
    <name evidence="3" type="ORF">A3I29_04575</name>
</gene>
<feature type="domain" description="DUF5667" evidence="2">
    <location>
        <begin position="87"/>
        <end position="175"/>
    </location>
</feature>
<organism evidence="3 4">
    <name type="scientific">Candidatus Magasanikbacteria bacterium RIFCSPLOWO2_02_FULL_44_11</name>
    <dbReference type="NCBI Taxonomy" id="1798689"/>
    <lineage>
        <taxon>Bacteria</taxon>
        <taxon>Candidatus Magasanikiibacteriota</taxon>
    </lineage>
</organism>
<accession>A0A1F6N9W8</accession>
<proteinExistence type="predicted"/>
<sequence>MKHFNIRKIFKTAKNAAISKERLASGRERLMRSIEMRPIKDLSGLAEQNQMTSFYSNYFFKYMMPILLIVAIVLGGGGTVVASQNDLPGDALYKVKIISENVKEKLTFASAKKAEVKAQAASERVSELTGLVKRDSRPSSKNVIIASARYEKLLKDINELAAGLTPEQKLEIAPLITALVNKNLSELEGVRNSTATSTRGTIDDLVKIIFEMQQKMSNHEGDAIKEEPSIVGLKQRAANKINEVSRKVASVKAEALEANASASTTANITLAETILADARVKFATGTYAEAFILAKDAQKAAIDAKKSLLREKHDNNDAGVMNNEARRKNVDKSASGKENGKENGKDGWKENGSKRPTTSLKVRVEASDDDEDNDIE</sequence>
<feature type="compositionally biased region" description="Basic and acidic residues" evidence="1">
    <location>
        <begin position="324"/>
        <end position="353"/>
    </location>
</feature>
<feature type="region of interest" description="Disordered" evidence="1">
    <location>
        <begin position="313"/>
        <end position="376"/>
    </location>
</feature>
<dbReference type="EMBL" id="MFQK01000043">
    <property type="protein sequence ID" value="OGH80510.1"/>
    <property type="molecule type" value="Genomic_DNA"/>
</dbReference>
<dbReference type="Pfam" id="PF18915">
    <property type="entry name" value="DUF5667"/>
    <property type="match status" value="1"/>
</dbReference>
<dbReference type="STRING" id="1798689.A3I29_04575"/>
<protein>
    <recommendedName>
        <fullName evidence="2">DUF5667 domain-containing protein</fullName>
    </recommendedName>
</protein>
<reference evidence="3 4" key="1">
    <citation type="journal article" date="2016" name="Nat. Commun.">
        <title>Thousands of microbial genomes shed light on interconnected biogeochemical processes in an aquifer system.</title>
        <authorList>
            <person name="Anantharaman K."/>
            <person name="Brown C.T."/>
            <person name="Hug L.A."/>
            <person name="Sharon I."/>
            <person name="Castelle C.J."/>
            <person name="Probst A.J."/>
            <person name="Thomas B.C."/>
            <person name="Singh A."/>
            <person name="Wilkins M.J."/>
            <person name="Karaoz U."/>
            <person name="Brodie E.L."/>
            <person name="Williams K.H."/>
            <person name="Hubbard S.S."/>
            <person name="Banfield J.F."/>
        </authorList>
    </citation>
    <scope>NUCLEOTIDE SEQUENCE [LARGE SCALE GENOMIC DNA]</scope>
</reference>
<name>A0A1F6N9W8_9BACT</name>
<feature type="compositionally biased region" description="Acidic residues" evidence="1">
    <location>
        <begin position="367"/>
        <end position="376"/>
    </location>
</feature>
<evidence type="ECO:0000256" key="1">
    <source>
        <dbReference type="SAM" id="MobiDB-lite"/>
    </source>
</evidence>
<evidence type="ECO:0000313" key="4">
    <source>
        <dbReference type="Proteomes" id="UP000178726"/>
    </source>
</evidence>
<dbReference type="Proteomes" id="UP000178726">
    <property type="component" value="Unassembled WGS sequence"/>
</dbReference>
<evidence type="ECO:0000259" key="2">
    <source>
        <dbReference type="Pfam" id="PF18915"/>
    </source>
</evidence>
<dbReference type="InterPro" id="IPR043725">
    <property type="entry name" value="DUF5667"/>
</dbReference>
<dbReference type="AlphaFoldDB" id="A0A1F6N9W8"/>